<protein>
    <recommendedName>
        <fullName evidence="2">dual-specificity kinase</fullName>
        <ecNumber evidence="2">2.7.12.1</ecNumber>
    </recommendedName>
</protein>
<evidence type="ECO:0000256" key="5">
    <source>
        <dbReference type="ARBA" id="ARBA00022741"/>
    </source>
</evidence>
<evidence type="ECO:0000256" key="2">
    <source>
        <dbReference type="ARBA" id="ARBA00013203"/>
    </source>
</evidence>
<dbReference type="InterPro" id="IPR050494">
    <property type="entry name" value="Ser_Thr_dual-spec_kinase"/>
</dbReference>
<dbReference type="PROSITE" id="PS00108">
    <property type="entry name" value="PROTEIN_KINASE_ST"/>
    <property type="match status" value="1"/>
</dbReference>
<dbReference type="AlphaFoldDB" id="A0A5J4WML9"/>
<feature type="domain" description="Protein kinase" evidence="13">
    <location>
        <begin position="70"/>
        <end position="367"/>
    </location>
</feature>
<comment type="caution">
    <text evidence="14">The sequence shown here is derived from an EMBL/GenBank/DDBJ whole genome shotgun (WGS) entry which is preliminary data.</text>
</comment>
<dbReference type="CDD" id="cd14210">
    <property type="entry name" value="PKc_DYRK"/>
    <property type="match status" value="1"/>
</dbReference>
<keyword evidence="3 12" id="KW-0723">Serine/threonine-protein kinase</keyword>
<evidence type="ECO:0000256" key="7">
    <source>
        <dbReference type="ARBA" id="ARBA00022840"/>
    </source>
</evidence>
<dbReference type="GO" id="GO:0004712">
    <property type="term" value="F:protein serine/threonine/tyrosine kinase activity"/>
    <property type="evidence" value="ECO:0007669"/>
    <property type="project" value="UniProtKB-EC"/>
</dbReference>
<dbReference type="EMBL" id="SNRW01001637">
    <property type="protein sequence ID" value="KAA6395615.1"/>
    <property type="molecule type" value="Genomic_DNA"/>
</dbReference>
<comment type="catalytic activity">
    <reaction evidence="8">
        <text>L-seryl-[protein] + ATP = O-phospho-L-seryl-[protein] + ADP + H(+)</text>
        <dbReference type="Rhea" id="RHEA:17989"/>
        <dbReference type="Rhea" id="RHEA-COMP:9863"/>
        <dbReference type="Rhea" id="RHEA-COMP:11604"/>
        <dbReference type="ChEBI" id="CHEBI:15378"/>
        <dbReference type="ChEBI" id="CHEBI:29999"/>
        <dbReference type="ChEBI" id="CHEBI:30616"/>
        <dbReference type="ChEBI" id="CHEBI:83421"/>
        <dbReference type="ChEBI" id="CHEBI:456216"/>
        <dbReference type="EC" id="2.7.12.1"/>
    </reaction>
</comment>
<proteinExistence type="inferred from homology"/>
<sequence>MRPSFVLKNYPKQLSIYEMGEILEYSQIYYFGQKAKKKVHASPALEMNNGFDDDQGDYKIYTYDHIQFRYEIVEVLGKGSFGQVVKAFDHKINENVALKIIKNKKKFHKQGLVEVKLLEYIRDNDPDDLTNNVRMFDYFFFRNHLCMTFELLSLNLYEFMKETNFQPMSTSLIRRFAIQILNSLQYLFKHQIIHCDLKPENILLKNPTKSGIKVIDFGSSCFVNERIYSYIQSRFYRAPEVILGMSYHTAIDMWSFGCILCELHTGWPLFPGETEIEQIIFIMEVLGLPPMYLLETASRRKHFFDQNGKPIMHLKAQGKIRKPGQRTLFRALNKCNDTLFIDFVERCLQWDPKDRLTPELAIQHPFILGV</sequence>
<dbReference type="InterPro" id="IPR011009">
    <property type="entry name" value="Kinase-like_dom_sf"/>
</dbReference>
<dbReference type="Gene3D" id="1.10.510.10">
    <property type="entry name" value="Transferase(Phosphotransferase) domain 1"/>
    <property type="match status" value="1"/>
</dbReference>
<evidence type="ECO:0000256" key="12">
    <source>
        <dbReference type="RuleBase" id="RU000304"/>
    </source>
</evidence>
<dbReference type="GO" id="GO:0005856">
    <property type="term" value="C:cytoskeleton"/>
    <property type="evidence" value="ECO:0007669"/>
    <property type="project" value="TreeGrafter"/>
</dbReference>
<dbReference type="Pfam" id="PF00069">
    <property type="entry name" value="Pkinase"/>
    <property type="match status" value="1"/>
</dbReference>
<evidence type="ECO:0000256" key="6">
    <source>
        <dbReference type="ARBA" id="ARBA00022777"/>
    </source>
</evidence>
<evidence type="ECO:0000313" key="14">
    <source>
        <dbReference type="EMBL" id="KAA6395615.1"/>
    </source>
</evidence>
<dbReference type="InterPro" id="IPR008271">
    <property type="entry name" value="Ser/Thr_kinase_AS"/>
</dbReference>
<dbReference type="EC" id="2.7.12.1" evidence="2"/>
<dbReference type="PROSITE" id="PS00107">
    <property type="entry name" value="PROTEIN_KINASE_ATP"/>
    <property type="match status" value="1"/>
</dbReference>
<feature type="binding site" evidence="11">
    <location>
        <position position="99"/>
    </location>
    <ligand>
        <name>ATP</name>
        <dbReference type="ChEBI" id="CHEBI:30616"/>
    </ligand>
</feature>
<dbReference type="GO" id="GO:0005737">
    <property type="term" value="C:cytoplasm"/>
    <property type="evidence" value="ECO:0007669"/>
    <property type="project" value="TreeGrafter"/>
</dbReference>
<gene>
    <name evidence="14" type="ORF">EZS28_008858</name>
</gene>
<accession>A0A5J4WML9</accession>
<dbReference type="SMART" id="SM00220">
    <property type="entry name" value="S_TKc"/>
    <property type="match status" value="1"/>
</dbReference>
<dbReference type="Gene3D" id="3.30.200.20">
    <property type="entry name" value="Phosphorylase Kinase, domain 1"/>
    <property type="match status" value="1"/>
</dbReference>
<organism evidence="14 15">
    <name type="scientific">Streblomastix strix</name>
    <dbReference type="NCBI Taxonomy" id="222440"/>
    <lineage>
        <taxon>Eukaryota</taxon>
        <taxon>Metamonada</taxon>
        <taxon>Preaxostyla</taxon>
        <taxon>Oxymonadida</taxon>
        <taxon>Streblomastigidae</taxon>
        <taxon>Streblomastix</taxon>
    </lineage>
</organism>
<evidence type="ECO:0000256" key="11">
    <source>
        <dbReference type="PROSITE-ProRule" id="PRU10141"/>
    </source>
</evidence>
<dbReference type="InterPro" id="IPR042521">
    <property type="entry name" value="DYRK"/>
</dbReference>
<dbReference type="PROSITE" id="PS50011">
    <property type="entry name" value="PROTEIN_KINASE_DOM"/>
    <property type="match status" value="1"/>
</dbReference>
<evidence type="ECO:0000259" key="13">
    <source>
        <dbReference type="PROSITE" id="PS50011"/>
    </source>
</evidence>
<evidence type="ECO:0000256" key="9">
    <source>
        <dbReference type="ARBA" id="ARBA00049308"/>
    </source>
</evidence>
<dbReference type="FunFam" id="1.10.510.10:FF:000624">
    <property type="entry name" value="Mitogen-activated protein kinase"/>
    <property type="match status" value="1"/>
</dbReference>
<comment type="catalytic activity">
    <reaction evidence="10">
        <text>L-tyrosyl-[protein] + ATP = O-phospho-L-tyrosyl-[protein] + ADP + H(+)</text>
        <dbReference type="Rhea" id="RHEA:10596"/>
        <dbReference type="Rhea" id="RHEA-COMP:10136"/>
        <dbReference type="Rhea" id="RHEA-COMP:20101"/>
        <dbReference type="ChEBI" id="CHEBI:15378"/>
        <dbReference type="ChEBI" id="CHEBI:30616"/>
        <dbReference type="ChEBI" id="CHEBI:46858"/>
        <dbReference type="ChEBI" id="CHEBI:61978"/>
        <dbReference type="ChEBI" id="CHEBI:456216"/>
        <dbReference type="EC" id="2.7.12.1"/>
    </reaction>
</comment>
<dbReference type="PANTHER" id="PTHR24058">
    <property type="entry name" value="DUAL SPECIFICITY PROTEIN KINASE"/>
    <property type="match status" value="1"/>
</dbReference>
<evidence type="ECO:0000256" key="1">
    <source>
        <dbReference type="ARBA" id="ARBA00008867"/>
    </source>
</evidence>
<dbReference type="InterPro" id="IPR000719">
    <property type="entry name" value="Prot_kinase_dom"/>
</dbReference>
<evidence type="ECO:0000256" key="3">
    <source>
        <dbReference type="ARBA" id="ARBA00022527"/>
    </source>
</evidence>
<evidence type="ECO:0000256" key="10">
    <source>
        <dbReference type="ARBA" id="ARBA00051680"/>
    </source>
</evidence>
<dbReference type="PANTHER" id="PTHR24058:SF22">
    <property type="entry name" value="DUAL SPECIFICITY TYROSINE-PHOSPHORYLATION-REGULATED KINASE 4"/>
    <property type="match status" value="1"/>
</dbReference>
<dbReference type="Gene3D" id="3.30.10.30">
    <property type="entry name" value="DYRK"/>
    <property type="match status" value="1"/>
</dbReference>
<reference evidence="14 15" key="1">
    <citation type="submission" date="2019-03" db="EMBL/GenBank/DDBJ databases">
        <title>Single cell metagenomics reveals metabolic interactions within the superorganism composed of flagellate Streblomastix strix and complex community of Bacteroidetes bacteria on its surface.</title>
        <authorList>
            <person name="Treitli S.C."/>
            <person name="Kolisko M."/>
            <person name="Husnik F."/>
            <person name="Keeling P."/>
            <person name="Hampl V."/>
        </authorList>
    </citation>
    <scope>NUCLEOTIDE SEQUENCE [LARGE SCALE GENOMIC DNA]</scope>
    <source>
        <strain evidence="14">ST1C</strain>
    </source>
</reference>
<keyword evidence="5 11" id="KW-0547">Nucleotide-binding</keyword>
<evidence type="ECO:0000256" key="4">
    <source>
        <dbReference type="ARBA" id="ARBA00022679"/>
    </source>
</evidence>
<comment type="catalytic activity">
    <reaction evidence="9">
        <text>L-threonyl-[protein] + ATP = O-phospho-L-threonyl-[protein] + ADP + H(+)</text>
        <dbReference type="Rhea" id="RHEA:46608"/>
        <dbReference type="Rhea" id="RHEA-COMP:11060"/>
        <dbReference type="Rhea" id="RHEA-COMP:11605"/>
        <dbReference type="ChEBI" id="CHEBI:15378"/>
        <dbReference type="ChEBI" id="CHEBI:30013"/>
        <dbReference type="ChEBI" id="CHEBI:30616"/>
        <dbReference type="ChEBI" id="CHEBI:61977"/>
        <dbReference type="ChEBI" id="CHEBI:456216"/>
        <dbReference type="EC" id="2.7.12.1"/>
    </reaction>
</comment>
<dbReference type="SUPFAM" id="SSF56112">
    <property type="entry name" value="Protein kinase-like (PK-like)"/>
    <property type="match status" value="1"/>
</dbReference>
<dbReference type="GO" id="GO:0005524">
    <property type="term" value="F:ATP binding"/>
    <property type="evidence" value="ECO:0007669"/>
    <property type="project" value="UniProtKB-UniRule"/>
</dbReference>
<dbReference type="InterPro" id="IPR017441">
    <property type="entry name" value="Protein_kinase_ATP_BS"/>
</dbReference>
<dbReference type="GO" id="GO:0004674">
    <property type="term" value="F:protein serine/threonine kinase activity"/>
    <property type="evidence" value="ECO:0007669"/>
    <property type="project" value="UniProtKB-KW"/>
</dbReference>
<evidence type="ECO:0000313" key="15">
    <source>
        <dbReference type="Proteomes" id="UP000324800"/>
    </source>
</evidence>
<dbReference type="OrthoDB" id="9332038at2759"/>
<keyword evidence="4" id="KW-0808">Transferase</keyword>
<name>A0A5J4WML9_9EUKA</name>
<dbReference type="Proteomes" id="UP000324800">
    <property type="component" value="Unassembled WGS sequence"/>
</dbReference>
<keyword evidence="6 14" id="KW-0418">Kinase</keyword>
<keyword evidence="7 11" id="KW-0067">ATP-binding</keyword>
<evidence type="ECO:0000256" key="8">
    <source>
        <dbReference type="ARBA" id="ARBA00049003"/>
    </source>
</evidence>
<comment type="similarity">
    <text evidence="1">Belongs to the protein kinase superfamily. CMGC Ser/Thr protein kinase family. MNB/DYRK subfamily.</text>
</comment>